<sequence>MASLHEGVFFDQAQAEAYMSVFHPQMADFETAEPYEAGEGNHCHILSSTNCSSPI</sequence>
<protein>
    <submittedName>
        <fullName evidence="1">Uncharacterized protein</fullName>
    </submittedName>
</protein>
<reference evidence="1" key="2">
    <citation type="submission" date="2020-11" db="EMBL/GenBank/DDBJ databases">
        <authorList>
            <person name="McCartney M.A."/>
            <person name="Auch B."/>
            <person name="Kono T."/>
            <person name="Mallez S."/>
            <person name="Becker A."/>
            <person name="Gohl D.M."/>
            <person name="Silverstein K.A.T."/>
            <person name="Koren S."/>
            <person name="Bechman K.B."/>
            <person name="Herman A."/>
            <person name="Abrahante J.E."/>
            <person name="Garbe J."/>
        </authorList>
    </citation>
    <scope>NUCLEOTIDE SEQUENCE</scope>
    <source>
        <strain evidence="1">Duluth1</strain>
        <tissue evidence="1">Whole animal</tissue>
    </source>
</reference>
<reference evidence="1" key="1">
    <citation type="journal article" date="2019" name="bioRxiv">
        <title>The Genome of the Zebra Mussel, Dreissena polymorpha: A Resource for Invasive Species Research.</title>
        <authorList>
            <person name="McCartney M.A."/>
            <person name="Auch B."/>
            <person name="Kono T."/>
            <person name="Mallez S."/>
            <person name="Zhang Y."/>
            <person name="Obille A."/>
            <person name="Becker A."/>
            <person name="Abrahante J.E."/>
            <person name="Garbe J."/>
            <person name="Badalamenti J.P."/>
            <person name="Herman A."/>
            <person name="Mangelson H."/>
            <person name="Liachko I."/>
            <person name="Sullivan S."/>
            <person name="Sone E.D."/>
            <person name="Koren S."/>
            <person name="Silverstein K.A.T."/>
            <person name="Beckman K.B."/>
            <person name="Gohl D.M."/>
        </authorList>
    </citation>
    <scope>NUCLEOTIDE SEQUENCE</scope>
    <source>
        <strain evidence="1">Duluth1</strain>
        <tissue evidence="1">Whole animal</tissue>
    </source>
</reference>
<accession>A0A9D4N3N6</accession>
<gene>
    <name evidence="1" type="ORF">DPMN_012566</name>
</gene>
<dbReference type="Proteomes" id="UP000828390">
    <property type="component" value="Unassembled WGS sequence"/>
</dbReference>
<dbReference type="AlphaFoldDB" id="A0A9D4N3N6"/>
<dbReference type="EMBL" id="JAIWYP010000001">
    <property type="protein sequence ID" value="KAH3888530.1"/>
    <property type="molecule type" value="Genomic_DNA"/>
</dbReference>
<evidence type="ECO:0000313" key="2">
    <source>
        <dbReference type="Proteomes" id="UP000828390"/>
    </source>
</evidence>
<keyword evidence="2" id="KW-1185">Reference proteome</keyword>
<proteinExistence type="predicted"/>
<organism evidence="1 2">
    <name type="scientific">Dreissena polymorpha</name>
    <name type="common">Zebra mussel</name>
    <name type="synonym">Mytilus polymorpha</name>
    <dbReference type="NCBI Taxonomy" id="45954"/>
    <lineage>
        <taxon>Eukaryota</taxon>
        <taxon>Metazoa</taxon>
        <taxon>Spiralia</taxon>
        <taxon>Lophotrochozoa</taxon>
        <taxon>Mollusca</taxon>
        <taxon>Bivalvia</taxon>
        <taxon>Autobranchia</taxon>
        <taxon>Heteroconchia</taxon>
        <taxon>Euheterodonta</taxon>
        <taxon>Imparidentia</taxon>
        <taxon>Neoheterodontei</taxon>
        <taxon>Myida</taxon>
        <taxon>Dreissenoidea</taxon>
        <taxon>Dreissenidae</taxon>
        <taxon>Dreissena</taxon>
    </lineage>
</organism>
<name>A0A9D4N3N6_DREPO</name>
<comment type="caution">
    <text evidence="1">The sequence shown here is derived from an EMBL/GenBank/DDBJ whole genome shotgun (WGS) entry which is preliminary data.</text>
</comment>
<evidence type="ECO:0000313" key="1">
    <source>
        <dbReference type="EMBL" id="KAH3888530.1"/>
    </source>
</evidence>